<evidence type="ECO:0000313" key="2">
    <source>
        <dbReference type="Proteomes" id="UP000184016"/>
    </source>
</evidence>
<sequence length="86" mass="9478">MEDQNAFANLKSWMMKIDHLDSCSFLIMGKCNVVMGGNVHQKENSGFGSLAPGSTMIGCLSMVYDVDGVDMPIDNRNSIVWTSRTE</sequence>
<proteinExistence type="predicted"/>
<gene>
    <name evidence="1" type="ORF">SAMN05443507_10424</name>
</gene>
<protein>
    <submittedName>
        <fullName evidence="1">Uncharacterized protein</fullName>
    </submittedName>
</protein>
<dbReference type="STRING" id="1830138.SAMN05443507_10424"/>
<keyword evidence="2" id="KW-1185">Reference proteome</keyword>
<dbReference type="OrthoDB" id="2928548at2"/>
<dbReference type="EMBL" id="FRAF01000004">
    <property type="protein sequence ID" value="SHJ81667.1"/>
    <property type="molecule type" value="Genomic_DNA"/>
</dbReference>
<accession>A0A1M6ME01</accession>
<organism evidence="1 2">
    <name type="scientific">Alicyclobacillus tolerans</name>
    <dbReference type="NCBI Taxonomy" id="90970"/>
    <lineage>
        <taxon>Bacteria</taxon>
        <taxon>Bacillati</taxon>
        <taxon>Bacillota</taxon>
        <taxon>Bacilli</taxon>
        <taxon>Bacillales</taxon>
        <taxon>Alicyclobacillaceae</taxon>
        <taxon>Alicyclobacillus</taxon>
    </lineage>
</organism>
<evidence type="ECO:0000313" key="1">
    <source>
        <dbReference type="EMBL" id="SHJ81667.1"/>
    </source>
</evidence>
<reference evidence="2" key="1">
    <citation type="submission" date="2016-11" db="EMBL/GenBank/DDBJ databases">
        <authorList>
            <person name="Varghese N."/>
            <person name="Submissions S."/>
        </authorList>
    </citation>
    <scope>NUCLEOTIDE SEQUENCE [LARGE SCALE GENOMIC DNA]</scope>
    <source>
        <strain evidence="2">USBA-503</strain>
    </source>
</reference>
<dbReference type="Proteomes" id="UP000184016">
    <property type="component" value="Unassembled WGS sequence"/>
</dbReference>
<dbReference type="RefSeq" id="WP_072873112.1">
    <property type="nucleotide sequence ID" value="NZ_FRAF01000004.1"/>
</dbReference>
<name>A0A1M6ME01_9BACL</name>
<dbReference type="AlphaFoldDB" id="A0A1M6ME01"/>